<dbReference type="GO" id="GO:0005829">
    <property type="term" value="C:cytosol"/>
    <property type="evidence" value="ECO:0007669"/>
    <property type="project" value="TreeGrafter"/>
</dbReference>
<gene>
    <name evidence="9" type="ORF">H7R52_11740</name>
</gene>
<comment type="similarity">
    <text evidence="1">Belongs to the class-II aminoacyl-tRNA synthetase family.</text>
</comment>
<dbReference type="GO" id="GO:0006426">
    <property type="term" value="P:glycyl-tRNA aminoacylation"/>
    <property type="evidence" value="ECO:0007669"/>
    <property type="project" value="InterPro"/>
</dbReference>
<comment type="caution">
    <text evidence="9">The sequence shown here is derived from an EMBL/GenBank/DDBJ whole genome shotgun (WGS) entry which is preliminary data.</text>
</comment>
<evidence type="ECO:0000256" key="1">
    <source>
        <dbReference type="ARBA" id="ARBA00008226"/>
    </source>
</evidence>
<dbReference type="AlphaFoldDB" id="A0A923SPW2"/>
<protein>
    <recommendedName>
        <fullName evidence="2">glycine--tRNA ligase</fullName>
        <ecNumber evidence="2">6.1.1.14</ecNumber>
    </recommendedName>
</protein>
<accession>A0A923SPW2</accession>
<keyword evidence="6" id="KW-0648">Protein biosynthesis</keyword>
<dbReference type="InterPro" id="IPR015944">
    <property type="entry name" value="Gly-tRNA-synth_bsu"/>
</dbReference>
<name>A0A923SPW2_WEICO</name>
<evidence type="ECO:0000256" key="5">
    <source>
        <dbReference type="ARBA" id="ARBA00022840"/>
    </source>
</evidence>
<evidence type="ECO:0000256" key="3">
    <source>
        <dbReference type="ARBA" id="ARBA00022598"/>
    </source>
</evidence>
<dbReference type="GO" id="GO:0004820">
    <property type="term" value="F:glycine-tRNA ligase activity"/>
    <property type="evidence" value="ECO:0007669"/>
    <property type="project" value="UniProtKB-EC"/>
</dbReference>
<evidence type="ECO:0000256" key="2">
    <source>
        <dbReference type="ARBA" id="ARBA00012829"/>
    </source>
</evidence>
<evidence type="ECO:0000313" key="9">
    <source>
        <dbReference type="EMBL" id="MBC6499328.1"/>
    </source>
</evidence>
<evidence type="ECO:0000256" key="6">
    <source>
        <dbReference type="ARBA" id="ARBA00022917"/>
    </source>
</evidence>
<keyword evidence="4" id="KW-0547">Nucleotide-binding</keyword>
<dbReference type="EC" id="6.1.1.14" evidence="2"/>
<organism evidence="9 10">
    <name type="scientific">Weissella confusa</name>
    <name type="common">Lactobacillus confusus</name>
    <dbReference type="NCBI Taxonomy" id="1583"/>
    <lineage>
        <taxon>Bacteria</taxon>
        <taxon>Bacillati</taxon>
        <taxon>Bacillota</taxon>
        <taxon>Bacilli</taxon>
        <taxon>Lactobacillales</taxon>
        <taxon>Lactobacillaceae</taxon>
        <taxon>Weissella</taxon>
    </lineage>
</organism>
<dbReference type="PANTHER" id="PTHR30075">
    <property type="entry name" value="GLYCYL-TRNA SYNTHETASE"/>
    <property type="match status" value="1"/>
</dbReference>
<comment type="catalytic activity">
    <reaction evidence="8">
        <text>tRNA(Gly) + glycine + ATP = glycyl-tRNA(Gly) + AMP + diphosphate</text>
        <dbReference type="Rhea" id="RHEA:16013"/>
        <dbReference type="Rhea" id="RHEA-COMP:9664"/>
        <dbReference type="Rhea" id="RHEA-COMP:9683"/>
        <dbReference type="ChEBI" id="CHEBI:30616"/>
        <dbReference type="ChEBI" id="CHEBI:33019"/>
        <dbReference type="ChEBI" id="CHEBI:57305"/>
        <dbReference type="ChEBI" id="CHEBI:78442"/>
        <dbReference type="ChEBI" id="CHEBI:78522"/>
        <dbReference type="ChEBI" id="CHEBI:456215"/>
        <dbReference type="EC" id="6.1.1.14"/>
    </reaction>
</comment>
<evidence type="ECO:0000313" key="10">
    <source>
        <dbReference type="Proteomes" id="UP000650485"/>
    </source>
</evidence>
<dbReference type="InterPro" id="IPR006194">
    <property type="entry name" value="Gly-tRNA-synth_heterodimer"/>
</dbReference>
<keyword evidence="3 9" id="KW-0436">Ligase</keyword>
<dbReference type="PANTHER" id="PTHR30075:SF2">
    <property type="entry name" value="GLYCINE--TRNA LIGASE, CHLOROPLASTIC_MITOCHONDRIAL 2"/>
    <property type="match status" value="1"/>
</dbReference>
<evidence type="ECO:0000256" key="7">
    <source>
        <dbReference type="ARBA" id="ARBA00023146"/>
    </source>
</evidence>
<keyword evidence="7" id="KW-0030">Aminoacyl-tRNA synthetase</keyword>
<dbReference type="Pfam" id="PF02092">
    <property type="entry name" value="tRNA_synt_2f"/>
    <property type="match status" value="1"/>
</dbReference>
<dbReference type="EMBL" id="JACSZT010000009">
    <property type="protein sequence ID" value="MBC6499328.1"/>
    <property type="molecule type" value="Genomic_DNA"/>
</dbReference>
<dbReference type="Proteomes" id="UP000650485">
    <property type="component" value="Unassembled WGS sequence"/>
</dbReference>
<proteinExistence type="inferred from homology"/>
<evidence type="ECO:0000256" key="4">
    <source>
        <dbReference type="ARBA" id="ARBA00022741"/>
    </source>
</evidence>
<evidence type="ECO:0000256" key="8">
    <source>
        <dbReference type="ARBA" id="ARBA00047937"/>
    </source>
</evidence>
<reference evidence="9" key="1">
    <citation type="submission" date="2020-08" db="EMBL/GenBank/DDBJ databases">
        <title>Complete genome sequence of Weissella confusa strain FS54 provides insights into metabolic potential.</title>
        <authorList>
            <person name="Fhoula I."/>
            <person name="Najjari A."/>
            <person name="Lekired A."/>
            <person name="Bessrour-Aouam N."/>
            <person name="Jaballah S."/>
            <person name="Klibi N."/>
            <person name="Ouzari H.-I."/>
        </authorList>
    </citation>
    <scope>NUCLEOTIDE SEQUENCE</scope>
    <source>
        <strain evidence="9">FS54</strain>
    </source>
</reference>
<dbReference type="GO" id="GO:0005524">
    <property type="term" value="F:ATP binding"/>
    <property type="evidence" value="ECO:0007669"/>
    <property type="project" value="UniProtKB-KW"/>
</dbReference>
<sequence length="107" mass="12055">MTFSTTMKWGRHTFEYVELVERAENFMKDERLAYESIKPFSTPRRLAVLISGVAEKAEDFTEEVKGPAKKAALDAEGNYSKAAVSVTWPVQLRVPSLMSVRSLVSHC</sequence>
<keyword evidence="5" id="KW-0067">ATP-binding</keyword>